<organism evidence="2 3">
    <name type="scientific">Genlisea aurea</name>
    <dbReference type="NCBI Taxonomy" id="192259"/>
    <lineage>
        <taxon>Eukaryota</taxon>
        <taxon>Viridiplantae</taxon>
        <taxon>Streptophyta</taxon>
        <taxon>Embryophyta</taxon>
        <taxon>Tracheophyta</taxon>
        <taxon>Spermatophyta</taxon>
        <taxon>Magnoliopsida</taxon>
        <taxon>eudicotyledons</taxon>
        <taxon>Gunneridae</taxon>
        <taxon>Pentapetalae</taxon>
        <taxon>asterids</taxon>
        <taxon>lamiids</taxon>
        <taxon>Lamiales</taxon>
        <taxon>Lentibulariaceae</taxon>
        <taxon>Genlisea</taxon>
    </lineage>
</organism>
<reference evidence="2 3" key="1">
    <citation type="journal article" date="2013" name="BMC Genomics">
        <title>The miniature genome of a carnivorous plant Genlisea aurea contains a low number of genes and short non-coding sequences.</title>
        <authorList>
            <person name="Leushkin E.V."/>
            <person name="Sutormin R.A."/>
            <person name="Nabieva E.R."/>
            <person name="Penin A.A."/>
            <person name="Kondrashov A.S."/>
            <person name="Logacheva M.D."/>
        </authorList>
    </citation>
    <scope>NUCLEOTIDE SEQUENCE [LARGE SCALE GENOMIC DNA]</scope>
</reference>
<dbReference type="InterPro" id="IPR025525">
    <property type="entry name" value="hAT-like_transposase_RNase-H"/>
</dbReference>
<dbReference type="Proteomes" id="UP000015453">
    <property type="component" value="Unassembled WGS sequence"/>
</dbReference>
<dbReference type="Pfam" id="PF14372">
    <property type="entry name" value="hAT-like_RNase-H"/>
    <property type="match status" value="1"/>
</dbReference>
<dbReference type="EMBL" id="AUSU01001067">
    <property type="protein sequence ID" value="EPS71905.1"/>
    <property type="molecule type" value="Genomic_DNA"/>
</dbReference>
<keyword evidence="3" id="KW-1185">Reference proteome</keyword>
<accession>S8CY45</accession>
<sequence>ISDLLSVFEKYTVIFSGSYYPTTHLVLPAIVNIIGALKKYMNHDFLKEIVIAMFNKFGKYFTQIPVLFIVSSILDPRVKSTGLQTGLKVYYDSLREIGVSIYTQKDVDDIYEQALSHLNNLYEVFEGEFGVNRS</sequence>
<dbReference type="PANTHER" id="PTHR23272">
    <property type="entry name" value="BED FINGER-RELATED"/>
    <property type="match status" value="1"/>
</dbReference>
<feature type="non-terminal residue" evidence="2">
    <location>
        <position position="134"/>
    </location>
</feature>
<gene>
    <name evidence="2" type="ORF">M569_02854</name>
</gene>
<protein>
    <recommendedName>
        <fullName evidence="1">hAT-like transposase RNase-H fold domain-containing protein</fullName>
    </recommendedName>
</protein>
<comment type="caution">
    <text evidence="2">The sequence shown here is derived from an EMBL/GenBank/DDBJ whole genome shotgun (WGS) entry which is preliminary data.</text>
</comment>
<dbReference type="GO" id="GO:0003677">
    <property type="term" value="F:DNA binding"/>
    <property type="evidence" value="ECO:0007669"/>
    <property type="project" value="InterPro"/>
</dbReference>
<dbReference type="InterPro" id="IPR012337">
    <property type="entry name" value="RNaseH-like_sf"/>
</dbReference>
<dbReference type="OrthoDB" id="1514276at2759"/>
<dbReference type="PANTHER" id="PTHR23272:SF184">
    <property type="entry name" value="OS03G0311250 PROTEIN"/>
    <property type="match status" value="1"/>
</dbReference>
<feature type="domain" description="hAT-like transposase RNase-H fold" evidence="1">
    <location>
        <begin position="16"/>
        <end position="95"/>
    </location>
</feature>
<proteinExistence type="predicted"/>
<evidence type="ECO:0000259" key="1">
    <source>
        <dbReference type="Pfam" id="PF14372"/>
    </source>
</evidence>
<dbReference type="SUPFAM" id="SSF53098">
    <property type="entry name" value="Ribonuclease H-like"/>
    <property type="match status" value="1"/>
</dbReference>
<name>S8CY45_9LAMI</name>
<evidence type="ECO:0000313" key="2">
    <source>
        <dbReference type="EMBL" id="EPS71905.1"/>
    </source>
</evidence>
<dbReference type="AlphaFoldDB" id="S8CY45"/>
<feature type="non-terminal residue" evidence="2">
    <location>
        <position position="1"/>
    </location>
</feature>
<evidence type="ECO:0000313" key="3">
    <source>
        <dbReference type="Proteomes" id="UP000015453"/>
    </source>
</evidence>